<evidence type="ECO:0000256" key="2">
    <source>
        <dbReference type="ARBA" id="ARBA00005205"/>
    </source>
</evidence>
<evidence type="ECO:0000256" key="9">
    <source>
        <dbReference type="ARBA" id="ARBA00022857"/>
    </source>
</evidence>
<comment type="catalytic activity">
    <reaction evidence="11">
        <text>L-proline + NAD(+) = (S)-1-pyrroline-5-carboxylate + NADH + 2 H(+)</text>
        <dbReference type="Rhea" id="RHEA:14105"/>
        <dbReference type="ChEBI" id="CHEBI:15378"/>
        <dbReference type="ChEBI" id="CHEBI:17388"/>
        <dbReference type="ChEBI" id="CHEBI:57540"/>
        <dbReference type="ChEBI" id="CHEBI:57945"/>
        <dbReference type="ChEBI" id="CHEBI:60039"/>
        <dbReference type="EC" id="1.5.1.2"/>
    </reaction>
</comment>
<dbReference type="SUPFAM" id="SSF48179">
    <property type="entry name" value="6-phosphogluconate dehydrogenase C-terminal domain-like"/>
    <property type="match status" value="1"/>
</dbReference>
<feature type="binding site" evidence="13">
    <location>
        <position position="95"/>
    </location>
    <ligand>
        <name>NADPH</name>
        <dbReference type="ChEBI" id="CHEBI:57783"/>
    </ligand>
</feature>
<evidence type="ECO:0000313" key="16">
    <source>
        <dbReference type="Proteomes" id="UP000504635"/>
    </source>
</evidence>
<dbReference type="Pfam" id="PF03807">
    <property type="entry name" value="F420_oxidored"/>
    <property type="match status" value="1"/>
</dbReference>
<dbReference type="KEGG" id="soy:115880867"/>
<evidence type="ECO:0000259" key="14">
    <source>
        <dbReference type="Pfam" id="PF03807"/>
    </source>
</evidence>
<dbReference type="InParanoid" id="A0A6J2XT95"/>
<dbReference type="InterPro" id="IPR029036">
    <property type="entry name" value="P5CR_dimer"/>
</dbReference>
<evidence type="ECO:0000256" key="4">
    <source>
        <dbReference type="ARBA" id="ARBA00012855"/>
    </source>
</evidence>
<dbReference type="InterPro" id="IPR000304">
    <property type="entry name" value="Pyrroline-COOH_reductase"/>
</dbReference>
<dbReference type="PANTHER" id="PTHR11645">
    <property type="entry name" value="PYRROLINE-5-CARBOXYLATE REDUCTASE"/>
    <property type="match status" value="1"/>
</dbReference>
<dbReference type="PANTHER" id="PTHR11645:SF69">
    <property type="entry name" value="PYRROLINE-5-CARBOXYLATE REDUCTASE"/>
    <property type="match status" value="1"/>
</dbReference>
<feature type="binding site" evidence="13">
    <location>
        <begin position="108"/>
        <end position="111"/>
    </location>
    <ligand>
        <name>NADP(+)</name>
        <dbReference type="ChEBI" id="CHEBI:58349"/>
    </ligand>
</feature>
<organism evidence="16 17">
    <name type="scientific">Sitophilus oryzae</name>
    <name type="common">Rice weevil</name>
    <name type="synonym">Curculio oryzae</name>
    <dbReference type="NCBI Taxonomy" id="7048"/>
    <lineage>
        <taxon>Eukaryota</taxon>
        <taxon>Metazoa</taxon>
        <taxon>Ecdysozoa</taxon>
        <taxon>Arthropoda</taxon>
        <taxon>Hexapoda</taxon>
        <taxon>Insecta</taxon>
        <taxon>Pterygota</taxon>
        <taxon>Neoptera</taxon>
        <taxon>Endopterygota</taxon>
        <taxon>Coleoptera</taxon>
        <taxon>Polyphaga</taxon>
        <taxon>Cucujiformia</taxon>
        <taxon>Curculionidae</taxon>
        <taxon>Dryophthorinae</taxon>
        <taxon>Sitophilus</taxon>
    </lineage>
</organism>
<dbReference type="PIRSF" id="PIRSF000193">
    <property type="entry name" value="Pyrrol-5-carb_rd"/>
    <property type="match status" value="1"/>
</dbReference>
<keyword evidence="10" id="KW-0560">Oxidoreductase</keyword>
<feature type="domain" description="Pyrroline-5-carboxylate reductase catalytic N-terminal" evidence="14">
    <location>
        <begin position="43"/>
        <end position="141"/>
    </location>
</feature>
<keyword evidence="6" id="KW-0963">Cytoplasm</keyword>
<protein>
    <recommendedName>
        <fullName evidence="5">Pyrroline-5-carboxylate reductase</fullName>
        <ecNumber evidence="4">1.5.1.2</ecNumber>
    </recommendedName>
</protein>
<comment type="subcellular location">
    <subcellularLocation>
        <location evidence="1">Cytoplasm</location>
    </subcellularLocation>
</comment>
<dbReference type="Gene3D" id="3.40.50.720">
    <property type="entry name" value="NAD(P)-binding Rossmann-like Domain"/>
    <property type="match status" value="1"/>
</dbReference>
<dbReference type="InterPro" id="IPR036291">
    <property type="entry name" value="NAD(P)-bd_dom_sf"/>
</dbReference>
<dbReference type="FunCoup" id="A0A6J2XT95">
    <property type="interactions" value="106"/>
</dbReference>
<name>A0A6J2XT95_SITOR</name>
<evidence type="ECO:0000256" key="10">
    <source>
        <dbReference type="ARBA" id="ARBA00023002"/>
    </source>
</evidence>
<dbReference type="GeneID" id="115880867"/>
<gene>
    <name evidence="17" type="primary">LOC115880867</name>
</gene>
<dbReference type="FunFam" id="1.10.3730.10:FF:000001">
    <property type="entry name" value="Pyrroline-5-carboxylate reductase"/>
    <property type="match status" value="1"/>
</dbReference>
<evidence type="ECO:0000256" key="12">
    <source>
        <dbReference type="ARBA" id="ARBA00052690"/>
    </source>
</evidence>
<dbReference type="InterPro" id="IPR028939">
    <property type="entry name" value="P5C_Rdtase_cat_N"/>
</dbReference>
<evidence type="ECO:0000256" key="13">
    <source>
        <dbReference type="PIRSR" id="PIRSR000193-1"/>
    </source>
</evidence>
<dbReference type="AlphaFoldDB" id="A0A6J2XT95"/>
<dbReference type="UniPathway" id="UPA00098">
    <property type="reaction ID" value="UER00361"/>
</dbReference>
<dbReference type="Gene3D" id="1.10.3730.10">
    <property type="entry name" value="ProC C-terminal domain-like"/>
    <property type="match status" value="1"/>
</dbReference>
<keyword evidence="9 13" id="KW-0521">NADP</keyword>
<dbReference type="FunFam" id="3.40.50.720:FF:000190">
    <property type="entry name" value="Pyrroline-5-carboxylate reductase"/>
    <property type="match status" value="1"/>
</dbReference>
<accession>A0A6J2XT95</accession>
<evidence type="ECO:0000259" key="15">
    <source>
        <dbReference type="Pfam" id="PF14748"/>
    </source>
</evidence>
<dbReference type="NCBIfam" id="TIGR00112">
    <property type="entry name" value="proC"/>
    <property type="match status" value="1"/>
</dbReference>
<keyword evidence="7" id="KW-0028">Amino-acid biosynthesis</keyword>
<dbReference type="SUPFAM" id="SSF51735">
    <property type="entry name" value="NAD(P)-binding Rossmann-fold domains"/>
    <property type="match status" value="1"/>
</dbReference>
<dbReference type="HAMAP" id="MF_01925">
    <property type="entry name" value="P5C_reductase"/>
    <property type="match status" value="1"/>
</dbReference>
<sequence length="316" mass="34052">MSFLNKLVFRNIKRIFYPKQCEKIFSFHVLHRSVNNQAKLSHKIGFIGDGAMAKAICKSLKQKGLIDYSQVFVSSPYPKNLDSWKALGASVHTENAIVANKADIIFLAVKPHILPGAIKSISDVVYSAEIKNKLFISILAGITIADLEQMLSKFTGSRVVRVMPNTPMLAGEGCTVYCPGTTATEEDIMLVQKLLEVTGMCQALPEHMINAVGAVSASGPAFVYLFIEALSDGGVRMGLHRDMATRFAAQTVMGAAKMVLETNKHMGTLKDEVCSAGGQTIAGIHALERGGVRGAVMDAIEAAALKAVELGKLQKK</sequence>
<evidence type="ECO:0000256" key="11">
    <source>
        <dbReference type="ARBA" id="ARBA00050547"/>
    </source>
</evidence>
<evidence type="ECO:0000256" key="5">
    <source>
        <dbReference type="ARBA" id="ARBA00021413"/>
    </source>
</evidence>
<evidence type="ECO:0000256" key="1">
    <source>
        <dbReference type="ARBA" id="ARBA00004496"/>
    </source>
</evidence>
<dbReference type="Pfam" id="PF14748">
    <property type="entry name" value="P5CR_dimer"/>
    <property type="match status" value="1"/>
</dbReference>
<evidence type="ECO:0000256" key="7">
    <source>
        <dbReference type="ARBA" id="ARBA00022605"/>
    </source>
</evidence>
<dbReference type="GO" id="GO:0004735">
    <property type="term" value="F:pyrroline-5-carboxylate reductase activity"/>
    <property type="evidence" value="ECO:0007669"/>
    <property type="project" value="UniProtKB-EC"/>
</dbReference>
<dbReference type="EC" id="1.5.1.2" evidence="4"/>
<comment type="similarity">
    <text evidence="3">Belongs to the pyrroline-5-carboxylate reductase family.</text>
</comment>
<evidence type="ECO:0000256" key="6">
    <source>
        <dbReference type="ARBA" id="ARBA00022490"/>
    </source>
</evidence>
<feature type="domain" description="Pyrroline-5-carboxylate reductase dimerisation" evidence="15">
    <location>
        <begin position="206"/>
        <end position="310"/>
    </location>
</feature>
<keyword evidence="16" id="KW-1185">Reference proteome</keyword>
<comment type="pathway">
    <text evidence="2">Amino-acid biosynthesis; L-proline biosynthesis; L-proline from L-glutamate 5-semialdehyde: step 1/1.</text>
</comment>
<dbReference type="GO" id="GO:0055129">
    <property type="term" value="P:L-proline biosynthetic process"/>
    <property type="evidence" value="ECO:0007669"/>
    <property type="project" value="UniProtKB-UniPathway"/>
</dbReference>
<dbReference type="Proteomes" id="UP000504635">
    <property type="component" value="Unplaced"/>
</dbReference>
<keyword evidence="8" id="KW-0641">Proline biosynthesis</keyword>
<dbReference type="InterPro" id="IPR008927">
    <property type="entry name" value="6-PGluconate_DH-like_C_sf"/>
</dbReference>
<evidence type="ECO:0000313" key="17">
    <source>
        <dbReference type="RefSeq" id="XP_030754045.1"/>
    </source>
</evidence>
<dbReference type="GO" id="GO:0005737">
    <property type="term" value="C:cytoplasm"/>
    <property type="evidence" value="ECO:0007669"/>
    <property type="project" value="UniProtKB-SubCell"/>
</dbReference>
<dbReference type="RefSeq" id="XP_030754045.1">
    <property type="nucleotide sequence ID" value="XM_030898185.1"/>
</dbReference>
<reference evidence="17" key="1">
    <citation type="submission" date="2025-08" db="UniProtKB">
        <authorList>
            <consortium name="RefSeq"/>
        </authorList>
    </citation>
    <scope>IDENTIFICATION</scope>
    <source>
        <tissue evidence="17">Gonads</tissue>
    </source>
</reference>
<comment type="catalytic activity">
    <reaction evidence="12">
        <text>L-proline + NADP(+) = (S)-1-pyrroline-5-carboxylate + NADPH + 2 H(+)</text>
        <dbReference type="Rhea" id="RHEA:14109"/>
        <dbReference type="ChEBI" id="CHEBI:15378"/>
        <dbReference type="ChEBI" id="CHEBI:17388"/>
        <dbReference type="ChEBI" id="CHEBI:57783"/>
        <dbReference type="ChEBI" id="CHEBI:58349"/>
        <dbReference type="ChEBI" id="CHEBI:60039"/>
        <dbReference type="EC" id="1.5.1.2"/>
    </reaction>
</comment>
<feature type="binding site" evidence="13">
    <location>
        <begin position="47"/>
        <end position="52"/>
    </location>
    <ligand>
        <name>NADP(+)</name>
        <dbReference type="ChEBI" id="CHEBI:58349"/>
    </ligand>
</feature>
<evidence type="ECO:0000256" key="3">
    <source>
        <dbReference type="ARBA" id="ARBA00005525"/>
    </source>
</evidence>
<dbReference type="OrthoDB" id="10263291at2759"/>
<evidence type="ECO:0000256" key="8">
    <source>
        <dbReference type="ARBA" id="ARBA00022650"/>
    </source>
</evidence>
<feature type="binding site" evidence="13">
    <location>
        <position position="75"/>
    </location>
    <ligand>
        <name>NADP(+)</name>
        <dbReference type="ChEBI" id="CHEBI:58349"/>
    </ligand>
</feature>
<proteinExistence type="inferred from homology"/>